<name>A0A2Z5UVR5_9COXI</name>
<protein>
    <recommendedName>
        <fullName evidence="4">Large ribosomal subunit protein bL36</fullName>
    </recommendedName>
</protein>
<proteinExistence type="inferred from homology"/>
<dbReference type="KEGG" id="rvi:RVIR1_10860"/>
<dbReference type="PROSITE" id="PS00828">
    <property type="entry name" value="RIBOSOMAL_L36"/>
    <property type="match status" value="1"/>
</dbReference>
<evidence type="ECO:0000313" key="7">
    <source>
        <dbReference type="Proteomes" id="UP000282483"/>
    </source>
</evidence>
<dbReference type="GO" id="GO:0003735">
    <property type="term" value="F:structural constituent of ribosome"/>
    <property type="evidence" value="ECO:0007669"/>
    <property type="project" value="InterPro"/>
</dbReference>
<reference evidence="6 7" key="1">
    <citation type="submission" date="2017-03" db="EMBL/GenBank/DDBJ databases">
        <title>The genome sequence of Candidatus Rickettsiella viridis.</title>
        <authorList>
            <person name="Nikoh N."/>
            <person name="Tsuchida T."/>
            <person name="Yamaguchi K."/>
            <person name="Maeda T."/>
            <person name="Shigenobu S."/>
            <person name="Fukatsu T."/>
        </authorList>
    </citation>
    <scope>NUCLEOTIDE SEQUENCE [LARGE SCALE GENOMIC DNA]</scope>
    <source>
        <strain evidence="6 7">Ap-RA04</strain>
    </source>
</reference>
<evidence type="ECO:0000256" key="1">
    <source>
        <dbReference type="ARBA" id="ARBA00007645"/>
    </source>
</evidence>
<evidence type="ECO:0000256" key="5">
    <source>
        <dbReference type="RuleBase" id="RU000571"/>
    </source>
</evidence>
<dbReference type="RefSeq" id="WP_126323028.1">
    <property type="nucleotide sequence ID" value="NZ_AP018005.1"/>
</dbReference>
<keyword evidence="2 4" id="KW-0689">Ribosomal protein</keyword>
<dbReference type="InterPro" id="IPR035977">
    <property type="entry name" value="Ribosomal_bL36_sp"/>
</dbReference>
<keyword evidence="7" id="KW-1185">Reference proteome</keyword>
<dbReference type="NCBIfam" id="TIGR01022">
    <property type="entry name" value="rpmJ_bact"/>
    <property type="match status" value="1"/>
</dbReference>
<gene>
    <name evidence="4 6" type="primary">rpmJ</name>
    <name evidence="6" type="ORF">RVIR1_10860</name>
</gene>
<dbReference type="Proteomes" id="UP000282483">
    <property type="component" value="Chromosome"/>
</dbReference>
<dbReference type="GO" id="GO:0006412">
    <property type="term" value="P:translation"/>
    <property type="evidence" value="ECO:0007669"/>
    <property type="project" value="UniProtKB-UniRule"/>
</dbReference>
<keyword evidence="3 4" id="KW-0687">Ribonucleoprotein</keyword>
<sequence length="38" mass="4436">MKVRASIKKICRNCKVIKRKGKLRIICSAEARHKQRQG</sequence>
<dbReference type="GO" id="GO:1990904">
    <property type="term" value="C:ribonucleoprotein complex"/>
    <property type="evidence" value="ECO:0007669"/>
    <property type="project" value="UniProtKB-KW"/>
</dbReference>
<dbReference type="PANTHER" id="PTHR42888:SF1">
    <property type="entry name" value="LARGE RIBOSOMAL SUBUNIT PROTEIN BL36C"/>
    <property type="match status" value="1"/>
</dbReference>
<evidence type="ECO:0000313" key="6">
    <source>
        <dbReference type="EMBL" id="BBB15554.1"/>
    </source>
</evidence>
<comment type="similarity">
    <text evidence="1 4 5">Belongs to the bacterial ribosomal protein bL36 family.</text>
</comment>
<organism evidence="6 7">
    <name type="scientific">Candidatus Rickettsiella viridis</name>
    <dbReference type="NCBI Taxonomy" id="676208"/>
    <lineage>
        <taxon>Bacteria</taxon>
        <taxon>Pseudomonadati</taxon>
        <taxon>Pseudomonadota</taxon>
        <taxon>Gammaproteobacteria</taxon>
        <taxon>Legionellales</taxon>
        <taxon>Coxiellaceae</taxon>
        <taxon>Rickettsiella</taxon>
    </lineage>
</organism>
<dbReference type="HAMAP" id="MF_00251">
    <property type="entry name" value="Ribosomal_bL36"/>
    <property type="match status" value="1"/>
</dbReference>
<dbReference type="InterPro" id="IPR000473">
    <property type="entry name" value="Ribosomal_bL36"/>
</dbReference>
<dbReference type="AlphaFoldDB" id="A0A2Z5UVR5"/>
<evidence type="ECO:0000256" key="2">
    <source>
        <dbReference type="ARBA" id="ARBA00022980"/>
    </source>
</evidence>
<evidence type="ECO:0000256" key="4">
    <source>
        <dbReference type="HAMAP-Rule" id="MF_00251"/>
    </source>
</evidence>
<evidence type="ECO:0000256" key="3">
    <source>
        <dbReference type="ARBA" id="ARBA00023274"/>
    </source>
</evidence>
<dbReference type="OrthoDB" id="9802520at2"/>
<dbReference type="SUPFAM" id="SSF57840">
    <property type="entry name" value="Ribosomal protein L36"/>
    <property type="match status" value="1"/>
</dbReference>
<dbReference type="GO" id="GO:0005840">
    <property type="term" value="C:ribosome"/>
    <property type="evidence" value="ECO:0007669"/>
    <property type="project" value="UniProtKB-KW"/>
</dbReference>
<dbReference type="PANTHER" id="PTHR42888">
    <property type="entry name" value="50S RIBOSOMAL PROTEIN L36, CHLOROPLASTIC"/>
    <property type="match status" value="1"/>
</dbReference>
<dbReference type="Pfam" id="PF00444">
    <property type="entry name" value="Ribosomal_L36"/>
    <property type="match status" value="1"/>
</dbReference>
<dbReference type="EMBL" id="AP018005">
    <property type="protein sequence ID" value="BBB15554.1"/>
    <property type="molecule type" value="Genomic_DNA"/>
</dbReference>
<accession>A0A2Z5UVR5</accession>
<dbReference type="GO" id="GO:0005737">
    <property type="term" value="C:cytoplasm"/>
    <property type="evidence" value="ECO:0007669"/>
    <property type="project" value="UniProtKB-ARBA"/>
</dbReference>